<evidence type="ECO:0000256" key="2">
    <source>
        <dbReference type="SAM" id="MobiDB-lite"/>
    </source>
</evidence>
<dbReference type="Gene3D" id="3.40.50.300">
    <property type="entry name" value="P-loop containing nucleotide triphosphate hydrolases"/>
    <property type="match status" value="1"/>
</dbReference>
<keyword evidence="1" id="KW-0802">TPR repeat</keyword>
<dbReference type="InterPro" id="IPR019734">
    <property type="entry name" value="TPR_rpt"/>
</dbReference>
<dbReference type="PANTHER" id="PTHR48182:SF3">
    <property type="entry name" value="DUF676 DOMAIN-CONTAINING PROTEIN"/>
    <property type="match status" value="1"/>
</dbReference>
<dbReference type="PROSITE" id="PS50005">
    <property type="entry name" value="TPR"/>
    <property type="match status" value="2"/>
</dbReference>
<sequence length="1105" mass="123926">MEAPPTPNPARDARPPEITTPTKPPQKAERLIDTKSIGLEVVYNPPTAPGSKVAGVDVDVIAIHGLGADPDWSWKDKASGVSWIRDSHMLPNAIPNARILRFGYDAKWWGEGSVRARIPDLAIKLLRGIMNEPERKVVVPYKAGTSFSAAHDLRNILSDPSFSFATVLEAWLLNRYLHHCISPTSTFADTTKALCTAKLNKGRYPDIFKACKGLVLMGTPHRGTGDFTSEALVLRIINAEIPVQLTAIDVLKPKNETLVSLVDDFTQILMDRKVRDSLQIFCFFEEKSTTASDVLKNVVTSGELDRSVVKEFVVDRESAKLEGYEFEGLGLNHFQLNKFSRPEDGYYKRVKEVIVNMIEKALLPSDTLKKPARMPSVRQNGSYRSATSMPPYEKDRYFQGREKILEQITSKLAKPHRHRAVLLGPPGIGKTHVAIQFAYSYGEKLPPRRVFWLTARTFNEFQRAYIKLGTSLSVPGLMDNEDHHLSLIKSFLGEETQGYWLMVLDGVDDLESKDLERLNNCLPSSPLGAILVTTCKRPVAKVLALKQSEDILDDIFPFTKDEAFPLFRRELTQKRVSDDEVCDLVTQLEGLPLAIVQAAAYLTNCPNVTAQDYLQELSACDPKATNTGILATTQISFNHICGTTRSVADLARTASMFAFQTIPLQMLRYYNSRVEEFCALMKGFAMIDILTDGLEVSLHRLVRSSIKATATELESLTDTMSENFPSLDLGKVALLQVQKCAILLPYAESVLRLEPKPATNDGKRHRASLLFKTGKYHAYRKKYDPAIERLKESLQLREKEVPQDPKLIEEATTILRDVKKLAKSPDRLSSHPKDQLSLGIDDCVAHARKGLNSKQHDEVESKLIQYSQAHDAGSMITNIDTKRAEDALAILYDNKGQHDKAIERHEVVHKWCLQNYGPQNLETSRQVYKIARNLDLRGKYAEAEAKYREAWDGTKTCLGENHPEASRILCSLATVYSKQGKRLEAKTSFEEALRLQEQDPGPQHEDTLTTKHNYALFLESENTQDSAKRAGELLGRVLQQQEAILSSGHPDTLRTASNLAHNFSVRGMDEKALELCRLVYPRQVERLGAEHPNTAATKMLMARIQ</sequence>
<dbReference type="Proteomes" id="UP000184330">
    <property type="component" value="Unassembled WGS sequence"/>
</dbReference>
<proteinExistence type="predicted"/>
<evidence type="ECO:0000256" key="1">
    <source>
        <dbReference type="PROSITE-ProRule" id="PRU00339"/>
    </source>
</evidence>
<dbReference type="AlphaFoldDB" id="A0A1L7WV56"/>
<keyword evidence="4" id="KW-1185">Reference proteome</keyword>
<dbReference type="Pfam" id="PF13424">
    <property type="entry name" value="TPR_12"/>
    <property type="match status" value="1"/>
</dbReference>
<feature type="repeat" description="TPR" evidence="1">
    <location>
        <begin position="767"/>
        <end position="800"/>
    </location>
</feature>
<reference evidence="3 4" key="1">
    <citation type="submission" date="2016-03" db="EMBL/GenBank/DDBJ databases">
        <authorList>
            <person name="Ploux O."/>
        </authorList>
    </citation>
    <scope>NUCLEOTIDE SEQUENCE [LARGE SCALE GENOMIC DNA]</scope>
    <source>
        <strain evidence="3 4">UAMH 11012</strain>
    </source>
</reference>
<evidence type="ECO:0000313" key="3">
    <source>
        <dbReference type="EMBL" id="CZR56666.1"/>
    </source>
</evidence>
<dbReference type="EMBL" id="FJOG01000008">
    <property type="protein sequence ID" value="CZR56666.1"/>
    <property type="molecule type" value="Genomic_DNA"/>
</dbReference>
<dbReference type="STRING" id="576137.A0A1L7WV56"/>
<evidence type="ECO:0008006" key="5">
    <source>
        <dbReference type="Google" id="ProtNLM"/>
    </source>
</evidence>
<dbReference type="InterPro" id="IPR027417">
    <property type="entry name" value="P-loop_NTPase"/>
</dbReference>
<dbReference type="SUPFAM" id="SSF48452">
    <property type="entry name" value="TPR-like"/>
    <property type="match status" value="1"/>
</dbReference>
<dbReference type="SMART" id="SM00028">
    <property type="entry name" value="TPR"/>
    <property type="match status" value="2"/>
</dbReference>
<evidence type="ECO:0000313" key="4">
    <source>
        <dbReference type="Proteomes" id="UP000184330"/>
    </source>
</evidence>
<dbReference type="Gene3D" id="1.25.40.10">
    <property type="entry name" value="Tetratricopeptide repeat domain"/>
    <property type="match status" value="2"/>
</dbReference>
<dbReference type="InterPro" id="IPR052374">
    <property type="entry name" value="SERAC1"/>
</dbReference>
<accession>A0A1L7WV56</accession>
<dbReference type="GO" id="GO:0043531">
    <property type="term" value="F:ADP binding"/>
    <property type="evidence" value="ECO:0007669"/>
    <property type="project" value="InterPro"/>
</dbReference>
<name>A0A1L7WV56_9HELO</name>
<organism evidence="3 4">
    <name type="scientific">Phialocephala subalpina</name>
    <dbReference type="NCBI Taxonomy" id="576137"/>
    <lineage>
        <taxon>Eukaryota</taxon>
        <taxon>Fungi</taxon>
        <taxon>Dikarya</taxon>
        <taxon>Ascomycota</taxon>
        <taxon>Pezizomycotina</taxon>
        <taxon>Leotiomycetes</taxon>
        <taxon>Helotiales</taxon>
        <taxon>Mollisiaceae</taxon>
        <taxon>Phialocephala</taxon>
        <taxon>Phialocephala fortinii species complex</taxon>
    </lineage>
</organism>
<dbReference type="OrthoDB" id="5427984at2759"/>
<feature type="repeat" description="TPR" evidence="1">
    <location>
        <begin position="966"/>
        <end position="999"/>
    </location>
</feature>
<protein>
    <recommendedName>
        <fullName evidence="5">NB-ARC domain-containing protein</fullName>
    </recommendedName>
</protein>
<dbReference type="SUPFAM" id="SSF52540">
    <property type="entry name" value="P-loop containing nucleoside triphosphate hydrolases"/>
    <property type="match status" value="1"/>
</dbReference>
<dbReference type="PANTHER" id="PTHR48182">
    <property type="entry name" value="PROTEIN SERAC1"/>
    <property type="match status" value="1"/>
</dbReference>
<gene>
    <name evidence="3" type="ORF">PAC_06555</name>
</gene>
<dbReference type="InterPro" id="IPR011990">
    <property type="entry name" value="TPR-like_helical_dom_sf"/>
</dbReference>
<feature type="region of interest" description="Disordered" evidence="2">
    <location>
        <begin position="1"/>
        <end position="29"/>
    </location>
</feature>